<proteinExistence type="inferred from homology"/>
<dbReference type="InterPro" id="IPR034121">
    <property type="entry name" value="SCP_GLIPR-1-like"/>
</dbReference>
<keyword evidence="9" id="KW-0732">Signal</keyword>
<reference evidence="11 12" key="1">
    <citation type="journal article" date="2022" name="Gigascience">
        <title>A chromosome-level genome assembly and annotation of the desert horned lizard, Phrynosoma platyrhinos, provides insight into chromosomal rearrangements among reptiles.</title>
        <authorList>
            <person name="Koochekian N."/>
            <person name="Ascanio A."/>
            <person name="Farleigh K."/>
            <person name="Card D.C."/>
            <person name="Schield D.R."/>
            <person name="Castoe T.A."/>
            <person name="Jezkova T."/>
        </authorList>
    </citation>
    <scope>NUCLEOTIDE SEQUENCE [LARGE SCALE GENOMIC DNA]</scope>
    <source>
        <strain evidence="11">NK-2021</strain>
    </source>
</reference>
<protein>
    <recommendedName>
        <fullName evidence="10">SCP domain-containing protein</fullName>
    </recommendedName>
</protein>
<feature type="domain" description="SCP" evidence="10">
    <location>
        <begin position="221"/>
        <end position="372"/>
    </location>
</feature>
<comment type="similarity">
    <text evidence="2">Belongs to the CRISP family.</text>
</comment>
<comment type="caution">
    <text evidence="11">The sequence shown here is derived from an EMBL/GenBank/DDBJ whole genome shotgun (WGS) entry which is preliminary data.</text>
</comment>
<organism evidence="11 12">
    <name type="scientific">Phrynosoma platyrhinos</name>
    <name type="common">Desert horned lizard</name>
    <dbReference type="NCBI Taxonomy" id="52577"/>
    <lineage>
        <taxon>Eukaryota</taxon>
        <taxon>Metazoa</taxon>
        <taxon>Chordata</taxon>
        <taxon>Craniata</taxon>
        <taxon>Vertebrata</taxon>
        <taxon>Euteleostomi</taxon>
        <taxon>Lepidosauria</taxon>
        <taxon>Squamata</taxon>
        <taxon>Bifurcata</taxon>
        <taxon>Unidentata</taxon>
        <taxon>Episquamata</taxon>
        <taxon>Toxicofera</taxon>
        <taxon>Iguania</taxon>
        <taxon>Phrynosomatidae</taxon>
        <taxon>Phrynosomatinae</taxon>
        <taxon>Phrynosoma</taxon>
    </lineage>
</organism>
<evidence type="ECO:0000256" key="4">
    <source>
        <dbReference type="ARBA" id="ARBA00022831"/>
    </source>
</evidence>
<dbReference type="InterPro" id="IPR001283">
    <property type="entry name" value="CRISP-related"/>
</dbReference>
<evidence type="ECO:0000256" key="9">
    <source>
        <dbReference type="SAM" id="SignalP"/>
    </source>
</evidence>
<dbReference type="PROSITE" id="PS01010">
    <property type="entry name" value="CRISP_2"/>
    <property type="match status" value="2"/>
</dbReference>
<evidence type="ECO:0000313" key="11">
    <source>
        <dbReference type="EMBL" id="KAH0616692.1"/>
    </source>
</evidence>
<sequence length="544" mass="61548">MRQVWSRLLVGLVVLAGLRESSKFAPYPDIENKTFIKEYIDAHNKFRSEVKPPATDMLYMSFDVALARIAKAYAKKCIWEHNEEINVHPDPKFRPFGENMWMGSASTKPFNVAAAIGSFHSEIKYYDYNTHRCTQVCGHYTQVVWAASYKVGCAIAFCKQVVGHGKNLGILVCDYAPAGNYRGVRPYKSGRSCSACPKGNTCQNNLCRSPQRDQENSKDQQFIQDCVNQHNNFRSKVKPSASNMRLMTWDPALAKTAKAWTKKCHFGHNIYLKTPGKVHPNFTPVGENIWTGSLSLFSVEKALLNWYNEVNDYKFESNVCTRVCGHYTQVVWATSYKLGCAVQFCERVSGYESLSNGAHFVCNYGPAGNYPTKPYRTGRPCSDCRGEKCVRNLCENPERDQLRNIGNVQFIEECVRVHNNFRSSVTPPASNMKRMMVWATSYKIGCAVHFCPAVKKFKYPNAALFICNYGPGGNYPTKPYKTGAACSECHGEPCIDRLCGKAWEDPVCDQYCITVLTLRPSLLLVILAAVLFVKQRYPEMYTYK</sequence>
<accession>A0ABQ7SHA1</accession>
<evidence type="ECO:0000256" key="2">
    <source>
        <dbReference type="ARBA" id="ARBA00009923"/>
    </source>
</evidence>
<comment type="subcellular location">
    <subcellularLocation>
        <location evidence="1">Membrane</location>
    </subcellularLocation>
</comment>
<dbReference type="PANTHER" id="PTHR10334">
    <property type="entry name" value="CYSTEINE-RICH SECRETORY PROTEIN-RELATED"/>
    <property type="match status" value="1"/>
</dbReference>
<dbReference type="InterPro" id="IPR018244">
    <property type="entry name" value="Allrgn_V5/Tpx1_CS"/>
</dbReference>
<feature type="transmembrane region" description="Helical" evidence="8">
    <location>
        <begin position="513"/>
        <end position="533"/>
    </location>
</feature>
<dbReference type="SMART" id="SM00198">
    <property type="entry name" value="SCP"/>
    <property type="match status" value="2"/>
</dbReference>
<dbReference type="InterPro" id="IPR002413">
    <property type="entry name" value="V5_allergen-like"/>
</dbReference>
<keyword evidence="12" id="KW-1185">Reference proteome</keyword>
<keyword evidence="3" id="KW-0800">Toxin</keyword>
<dbReference type="PRINTS" id="PR00838">
    <property type="entry name" value="V5ALLERGEN"/>
</dbReference>
<keyword evidence="6 8" id="KW-0472">Membrane</keyword>
<keyword evidence="8" id="KW-0812">Transmembrane</keyword>
<feature type="signal peptide" evidence="9">
    <location>
        <begin position="1"/>
        <end position="24"/>
    </location>
</feature>
<keyword evidence="5" id="KW-0872">Ion channel impairing toxin</keyword>
<keyword evidence="8" id="KW-1133">Transmembrane helix</keyword>
<dbReference type="PROSITE" id="PS01009">
    <property type="entry name" value="CRISP_1"/>
    <property type="match status" value="2"/>
</dbReference>
<dbReference type="EMBL" id="JAIPUX010005290">
    <property type="protein sequence ID" value="KAH0616692.1"/>
    <property type="molecule type" value="Genomic_DNA"/>
</dbReference>
<feature type="domain" description="SCP" evidence="10">
    <location>
        <begin position="34"/>
        <end position="183"/>
    </location>
</feature>
<name>A0ABQ7SHA1_PHRPL</name>
<gene>
    <name evidence="11" type="ORF">JD844_028013</name>
</gene>
<keyword evidence="7" id="KW-1015">Disulfide bond</keyword>
<dbReference type="InterPro" id="IPR035940">
    <property type="entry name" value="CAP_sf"/>
</dbReference>
<evidence type="ECO:0000256" key="6">
    <source>
        <dbReference type="ARBA" id="ARBA00023136"/>
    </source>
</evidence>
<evidence type="ECO:0000256" key="7">
    <source>
        <dbReference type="ARBA" id="ARBA00023157"/>
    </source>
</evidence>
<dbReference type="SUPFAM" id="SSF55797">
    <property type="entry name" value="PR-1-like"/>
    <property type="match status" value="3"/>
</dbReference>
<dbReference type="Pfam" id="PF00188">
    <property type="entry name" value="CAP"/>
    <property type="match status" value="2"/>
</dbReference>
<dbReference type="Gene3D" id="3.40.33.10">
    <property type="entry name" value="CAP"/>
    <property type="match status" value="3"/>
</dbReference>
<dbReference type="PRINTS" id="PR00837">
    <property type="entry name" value="V5TPXLIKE"/>
</dbReference>
<evidence type="ECO:0000256" key="5">
    <source>
        <dbReference type="ARBA" id="ARBA00022872"/>
    </source>
</evidence>
<keyword evidence="4" id="KW-0108">Calcium channel impairing toxin</keyword>
<evidence type="ECO:0000256" key="3">
    <source>
        <dbReference type="ARBA" id="ARBA00022699"/>
    </source>
</evidence>
<keyword evidence="3" id="KW-0528">Neurotoxin</keyword>
<evidence type="ECO:0000256" key="8">
    <source>
        <dbReference type="SAM" id="Phobius"/>
    </source>
</evidence>
<evidence type="ECO:0000313" key="12">
    <source>
        <dbReference type="Proteomes" id="UP000826234"/>
    </source>
</evidence>
<dbReference type="CDD" id="cd05385">
    <property type="entry name" value="CAP_GLIPR1-like"/>
    <property type="match status" value="1"/>
</dbReference>
<evidence type="ECO:0000256" key="1">
    <source>
        <dbReference type="ARBA" id="ARBA00004370"/>
    </source>
</evidence>
<dbReference type="InterPro" id="IPR014044">
    <property type="entry name" value="CAP_dom"/>
</dbReference>
<evidence type="ECO:0000259" key="10">
    <source>
        <dbReference type="SMART" id="SM00198"/>
    </source>
</evidence>
<feature type="chain" id="PRO_5046187983" description="SCP domain-containing protein" evidence="9">
    <location>
        <begin position="25"/>
        <end position="544"/>
    </location>
</feature>
<dbReference type="Proteomes" id="UP000826234">
    <property type="component" value="Unassembled WGS sequence"/>
</dbReference>